<dbReference type="Gene3D" id="3.40.50.12580">
    <property type="match status" value="1"/>
</dbReference>
<dbReference type="InterPro" id="IPR007554">
    <property type="entry name" value="Glycerophosphate_synth"/>
</dbReference>
<dbReference type="EMBL" id="JAGIOJ010000001">
    <property type="protein sequence ID" value="MBP2399370.1"/>
    <property type="molecule type" value="Genomic_DNA"/>
</dbReference>
<evidence type="ECO:0000256" key="1">
    <source>
        <dbReference type="SAM" id="MobiDB-lite"/>
    </source>
</evidence>
<feature type="region of interest" description="Disordered" evidence="1">
    <location>
        <begin position="428"/>
        <end position="448"/>
    </location>
</feature>
<dbReference type="RefSeq" id="WP_188947913.1">
    <property type="nucleotide sequence ID" value="NZ_BMPH01000004.1"/>
</dbReference>
<proteinExistence type="predicted"/>
<protein>
    <recommendedName>
        <fullName evidence="4">CDP-glycerol--glycerophosphate glycerophosphotransferase</fullName>
    </recommendedName>
</protein>
<dbReference type="Pfam" id="PF04464">
    <property type="entry name" value="Glyphos_transf"/>
    <property type="match status" value="1"/>
</dbReference>
<comment type="caution">
    <text evidence="2">The sequence shown here is derived from an EMBL/GenBank/DDBJ whole genome shotgun (WGS) entry which is preliminary data.</text>
</comment>
<reference evidence="2 3" key="1">
    <citation type="submission" date="2021-03" db="EMBL/GenBank/DDBJ databases">
        <title>Sequencing the genomes of 1000 actinobacteria strains.</title>
        <authorList>
            <person name="Klenk H.-P."/>
        </authorList>
    </citation>
    <scope>NUCLEOTIDE SEQUENCE [LARGE SCALE GENOMIC DNA]</scope>
    <source>
        <strain evidence="2 3">DSM 20168</strain>
    </source>
</reference>
<keyword evidence="3" id="KW-1185">Reference proteome</keyword>
<dbReference type="InterPro" id="IPR043148">
    <property type="entry name" value="TagF_C"/>
</dbReference>
<organism evidence="2 3">
    <name type="scientific">Glutamicibacter protophormiae</name>
    <name type="common">Brevibacterium protophormiae</name>
    <dbReference type="NCBI Taxonomy" id="37930"/>
    <lineage>
        <taxon>Bacteria</taxon>
        <taxon>Bacillati</taxon>
        <taxon>Actinomycetota</taxon>
        <taxon>Actinomycetes</taxon>
        <taxon>Micrococcales</taxon>
        <taxon>Micrococcaceae</taxon>
        <taxon>Glutamicibacter</taxon>
    </lineage>
</organism>
<name>A0ABS4XS90_GLUPR</name>
<dbReference type="Proteomes" id="UP001195422">
    <property type="component" value="Unassembled WGS sequence"/>
</dbReference>
<gene>
    <name evidence="2" type="ORF">JOF39_002451</name>
</gene>
<evidence type="ECO:0000313" key="2">
    <source>
        <dbReference type="EMBL" id="MBP2399370.1"/>
    </source>
</evidence>
<evidence type="ECO:0000313" key="3">
    <source>
        <dbReference type="Proteomes" id="UP001195422"/>
    </source>
</evidence>
<feature type="compositionally biased region" description="Polar residues" evidence="1">
    <location>
        <begin position="434"/>
        <end position="448"/>
    </location>
</feature>
<evidence type="ECO:0008006" key="4">
    <source>
        <dbReference type="Google" id="ProtNLM"/>
    </source>
</evidence>
<accession>A0ABS4XS90</accession>
<sequence>MKDVLHQLVAAVKTDSRNLAGRLGRKAGLHEALGWIGIENGRSFNVEIENVSIDATIVVYFGDEPDKMYQLLQWLPILEQLHESYRVVLLFRDVATFRQIRRHTELPRMFVRRFSSLMDLYEDNQFQLVLYVNNSRKNFQSLEHPRLVHVHINHGESDKLSMVSNKAKAYDRVLVAGPAAIERYKARLIDFDLDKLVISGRPQLDVRFEPTLAAHEKFTVMYAPTWEGENEDNNYTSIDCYGVNIVRALLSCDDFRVIYKPHPRIIDSRTSSVRESHERICALIDHSRRTGSNHEYHDSGNVLAMFDSIDALVADVSSVGLDFLYLCPNKPLVITDRRQNLPQLLLDTPVAGACNVISARELSSLNTLLPSWIKSDDFSEERLDIRSYYFGDIRRGESTERFFTHIADLLMDRRKKLPGYRAWHSAMGDEANSFPPNRNHFQAQTETQ</sequence>